<protein>
    <recommendedName>
        <fullName evidence="5">Lipoprotein</fullName>
    </recommendedName>
</protein>
<keyword evidence="4" id="KW-1185">Reference proteome</keyword>
<reference evidence="3 4" key="1">
    <citation type="submission" date="2017-11" db="EMBL/GenBank/DDBJ databases">
        <title>Genome sequence of Mesoplasma coleopterae BARC 779 (ATCC 49583).</title>
        <authorList>
            <person name="Lo W.-S."/>
            <person name="Kuo C.-H."/>
        </authorList>
    </citation>
    <scope>NUCLEOTIDE SEQUENCE [LARGE SCALE GENOMIC DNA]</scope>
    <source>
        <strain evidence="3 4">BARC 779</strain>
    </source>
</reference>
<name>A0A2K8P491_9MOLU</name>
<feature type="region of interest" description="Disordered" evidence="1">
    <location>
        <begin position="385"/>
        <end position="408"/>
    </location>
</feature>
<evidence type="ECO:0000256" key="1">
    <source>
        <dbReference type="SAM" id="MobiDB-lite"/>
    </source>
</evidence>
<dbReference type="AlphaFoldDB" id="A0A2K8P491"/>
<dbReference type="NCBIfam" id="NF045726">
    <property type="entry name" value="XXplasma_LP"/>
    <property type="match status" value="1"/>
</dbReference>
<gene>
    <name evidence="3" type="ORF">MCOLE_v1c00280</name>
</gene>
<evidence type="ECO:0000313" key="4">
    <source>
        <dbReference type="Proteomes" id="UP000232221"/>
    </source>
</evidence>
<dbReference type="KEGG" id="mcol:MCOLE_v1c00280"/>
<dbReference type="EMBL" id="CP024968">
    <property type="protein sequence ID" value="ATZ20543.1"/>
    <property type="molecule type" value="Genomic_DNA"/>
</dbReference>
<dbReference type="RefSeq" id="WP_100670403.1">
    <property type="nucleotide sequence ID" value="NZ_CP024968.1"/>
</dbReference>
<evidence type="ECO:0000256" key="2">
    <source>
        <dbReference type="SAM" id="SignalP"/>
    </source>
</evidence>
<organism evidence="3 4">
    <name type="scientific">Mesoplasma coleopterae</name>
    <dbReference type="NCBI Taxonomy" id="324078"/>
    <lineage>
        <taxon>Bacteria</taxon>
        <taxon>Bacillati</taxon>
        <taxon>Mycoplasmatota</taxon>
        <taxon>Mollicutes</taxon>
        <taxon>Entomoplasmatales</taxon>
        <taxon>Entomoplasmataceae</taxon>
        <taxon>Mesoplasma</taxon>
    </lineage>
</organism>
<feature type="chain" id="PRO_5014681548" description="Lipoprotein" evidence="2">
    <location>
        <begin position="19"/>
        <end position="483"/>
    </location>
</feature>
<dbReference type="NCBIfam" id="NF038029">
    <property type="entry name" value="LP_plasma"/>
    <property type="match status" value="1"/>
</dbReference>
<evidence type="ECO:0000313" key="3">
    <source>
        <dbReference type="EMBL" id="ATZ20543.1"/>
    </source>
</evidence>
<dbReference type="PROSITE" id="PS51257">
    <property type="entry name" value="PROKAR_LIPOPROTEIN"/>
    <property type="match status" value="1"/>
</dbReference>
<accession>A0A2K8P491</accession>
<sequence>MKKLLTILSAVGISATSASVVVSCSTKDGKGYQNIKSIESELSALVLTKTDKAWTIEDLQKEVDLKYGASELKVESITVDSTNDKKANIKISAVGKKFKGSVTIEHNFEAGASNSIDISTLSFNDNLYMEAEDLADLDKVLTAIQENSTSTESSNIDWTKLKIEAKEDGLYLVPNIDQTYSGSRKLNVQEKLKLSQLELQANVGFVTSNNYAIILDAFLEANKTKISELGISAKTNYYVAVDANGKATITGNKNSKMVSSVDTLELTYEVQDKRVNLDEIEGLVNKVVLVQEPTTSTTAIRDAFFAANETTLKAIDGLSEIKSSSDLFIKNSNWNKAEKTVIIEAKNTSTILKSTNGIKVTYSVDSPSNILDLSNSESGINFDIRPANGMNTFPTKDSKNGKKRPNKWSSPLEEFYKLNESKFKKFDIKNASDLQTEINPSSAKYSDNSTIENAPKEDDWICLTAKSDSTKIRGTFFIQYRIN</sequence>
<feature type="signal peptide" evidence="2">
    <location>
        <begin position="1"/>
        <end position="18"/>
    </location>
</feature>
<dbReference type="Proteomes" id="UP000232221">
    <property type="component" value="Chromosome"/>
</dbReference>
<proteinExistence type="predicted"/>
<keyword evidence="2" id="KW-0732">Signal</keyword>
<evidence type="ECO:0008006" key="5">
    <source>
        <dbReference type="Google" id="ProtNLM"/>
    </source>
</evidence>
<dbReference type="InterPro" id="IPR054816">
    <property type="entry name" value="Lipoprotein_mollicutes-type_CS"/>
</dbReference>